<reference evidence="2" key="1">
    <citation type="submission" date="2022-03" db="EMBL/GenBank/DDBJ databases">
        <authorList>
            <person name="Martin H S."/>
        </authorList>
    </citation>
    <scope>NUCLEOTIDE SEQUENCE</scope>
</reference>
<feature type="non-terminal residue" evidence="2">
    <location>
        <position position="1"/>
    </location>
</feature>
<proteinExistence type="predicted"/>
<dbReference type="Proteomes" id="UP000837857">
    <property type="component" value="Chromosome 10"/>
</dbReference>
<evidence type="ECO:0000313" key="2">
    <source>
        <dbReference type="EMBL" id="CAH2037704.1"/>
    </source>
</evidence>
<accession>A0ABN8HN77</accession>
<feature type="transmembrane region" description="Helical" evidence="1">
    <location>
        <begin position="12"/>
        <end position="31"/>
    </location>
</feature>
<keyword evidence="1" id="KW-0472">Membrane</keyword>
<sequence length="70" mass="7407">MGAHVLPPAARGAPTIIWAGSLYMLTLIGAACVEPLQWPEVKSAIISSMVMAAVVPRRVGRLRGRGARVK</sequence>
<keyword evidence="1" id="KW-1133">Transmembrane helix</keyword>
<protein>
    <submittedName>
        <fullName evidence="2">Uncharacterized protein</fullName>
    </submittedName>
</protein>
<name>A0ABN8HN77_9NEOP</name>
<dbReference type="EMBL" id="OW152822">
    <property type="protein sequence ID" value="CAH2037704.1"/>
    <property type="molecule type" value="Genomic_DNA"/>
</dbReference>
<evidence type="ECO:0000313" key="3">
    <source>
        <dbReference type="Proteomes" id="UP000837857"/>
    </source>
</evidence>
<keyword evidence="1" id="KW-0812">Transmembrane</keyword>
<gene>
    <name evidence="2" type="ORF">IPOD504_LOCUS1283</name>
</gene>
<keyword evidence="3" id="KW-1185">Reference proteome</keyword>
<organism evidence="2 3">
    <name type="scientific">Iphiclides podalirius</name>
    <name type="common">scarce swallowtail</name>
    <dbReference type="NCBI Taxonomy" id="110791"/>
    <lineage>
        <taxon>Eukaryota</taxon>
        <taxon>Metazoa</taxon>
        <taxon>Ecdysozoa</taxon>
        <taxon>Arthropoda</taxon>
        <taxon>Hexapoda</taxon>
        <taxon>Insecta</taxon>
        <taxon>Pterygota</taxon>
        <taxon>Neoptera</taxon>
        <taxon>Endopterygota</taxon>
        <taxon>Lepidoptera</taxon>
        <taxon>Glossata</taxon>
        <taxon>Ditrysia</taxon>
        <taxon>Papilionoidea</taxon>
        <taxon>Papilionidae</taxon>
        <taxon>Papilioninae</taxon>
        <taxon>Iphiclides</taxon>
    </lineage>
</organism>
<evidence type="ECO:0000256" key="1">
    <source>
        <dbReference type="SAM" id="Phobius"/>
    </source>
</evidence>